<protein>
    <recommendedName>
        <fullName evidence="7">LRAT domain-containing protein</fullName>
    </recommendedName>
</protein>
<feature type="domain" description="LRAT" evidence="7">
    <location>
        <begin position="17"/>
        <end position="123"/>
    </location>
</feature>
<keyword evidence="2" id="KW-0808">Transferase</keyword>
<feature type="region of interest" description="Disordered" evidence="5">
    <location>
        <begin position="158"/>
        <end position="181"/>
    </location>
</feature>
<dbReference type="Pfam" id="PF04970">
    <property type="entry name" value="LRAT"/>
    <property type="match status" value="2"/>
</dbReference>
<dbReference type="PANTHER" id="PTHR13943:SF31">
    <property type="entry name" value="PHOSPHOLIPASE A AND ACYLTRANSFERASE 3"/>
    <property type="match status" value="1"/>
</dbReference>
<dbReference type="Proteomes" id="UP000693946">
    <property type="component" value="Linkage Group LG16"/>
</dbReference>
<evidence type="ECO:0000259" key="7">
    <source>
        <dbReference type="PROSITE" id="PS51934"/>
    </source>
</evidence>
<evidence type="ECO:0000313" key="8">
    <source>
        <dbReference type="EMBL" id="KAG7509748.1"/>
    </source>
</evidence>
<keyword evidence="6" id="KW-0472">Membrane</keyword>
<organism evidence="8 9">
    <name type="scientific">Solea senegalensis</name>
    <name type="common">Senegalese sole</name>
    <dbReference type="NCBI Taxonomy" id="28829"/>
    <lineage>
        <taxon>Eukaryota</taxon>
        <taxon>Metazoa</taxon>
        <taxon>Chordata</taxon>
        <taxon>Craniata</taxon>
        <taxon>Vertebrata</taxon>
        <taxon>Euteleostomi</taxon>
        <taxon>Actinopterygii</taxon>
        <taxon>Neopterygii</taxon>
        <taxon>Teleostei</taxon>
        <taxon>Neoteleostei</taxon>
        <taxon>Acanthomorphata</taxon>
        <taxon>Carangaria</taxon>
        <taxon>Pleuronectiformes</taxon>
        <taxon>Pleuronectoidei</taxon>
        <taxon>Soleidae</taxon>
        <taxon>Solea</taxon>
    </lineage>
</organism>
<dbReference type="AlphaFoldDB" id="A0AAV6RW10"/>
<dbReference type="InterPro" id="IPR007053">
    <property type="entry name" value="LRAT_dom"/>
</dbReference>
<keyword evidence="9" id="KW-1185">Reference proteome</keyword>
<dbReference type="GO" id="GO:0008970">
    <property type="term" value="F:phospholipase A1 activity"/>
    <property type="evidence" value="ECO:0007669"/>
    <property type="project" value="TreeGrafter"/>
</dbReference>
<evidence type="ECO:0000256" key="6">
    <source>
        <dbReference type="SAM" id="Phobius"/>
    </source>
</evidence>
<evidence type="ECO:0000256" key="2">
    <source>
        <dbReference type="ARBA" id="ARBA00022679"/>
    </source>
</evidence>
<feature type="transmembrane region" description="Helical" evidence="6">
    <location>
        <begin position="276"/>
        <end position="298"/>
    </location>
</feature>
<dbReference type="EMBL" id="JAGKHQ010000008">
    <property type="protein sequence ID" value="KAG7509748.1"/>
    <property type="molecule type" value="Genomic_DNA"/>
</dbReference>
<dbReference type="GO" id="GO:0005737">
    <property type="term" value="C:cytoplasm"/>
    <property type="evidence" value="ECO:0007669"/>
    <property type="project" value="TreeGrafter"/>
</dbReference>
<dbReference type="GO" id="GO:0004623">
    <property type="term" value="F:phospholipase A2 activity"/>
    <property type="evidence" value="ECO:0007669"/>
    <property type="project" value="TreeGrafter"/>
</dbReference>
<evidence type="ECO:0000256" key="1">
    <source>
        <dbReference type="ARBA" id="ARBA00007824"/>
    </source>
</evidence>
<sequence>MGLFQSVFDKSLNPGDLIEVDRGNYNDWAVYIGGNEVVHLVTNDSGSDKTSSNAEVKCEKLSDVLKGNSYKVNNLLDDKYEPRDPDDIVKDARSRIGRKYRVVNYNCKDFATELRYGKPESREPKKNPGDLIEVDRGKYSHWAVYIGGKEVVHLTRNDSGSQASFSPSDQTSSKSEVRRDKLSDVLNGDSYQVNNLLDKTRKPRDPDVIVRVAKKRIGSSKYNLISANCEHFATEMRYGKPESRQVKKWGGAALVGVATGGGAAVVTLAAGATVAVVSVVGVLSGGVGVVVGLTVVGLSQERKKKKKD</sequence>
<comment type="similarity">
    <text evidence="1">Belongs to the H-rev107 family.</text>
</comment>
<evidence type="ECO:0000313" key="9">
    <source>
        <dbReference type="Proteomes" id="UP000693946"/>
    </source>
</evidence>
<dbReference type="PROSITE" id="PS51934">
    <property type="entry name" value="LRAT"/>
    <property type="match status" value="2"/>
</dbReference>
<keyword evidence="4" id="KW-0443">Lipid metabolism</keyword>
<name>A0AAV6RW10_SOLSE</name>
<keyword evidence="6" id="KW-1133">Transmembrane helix</keyword>
<dbReference type="GO" id="GO:0070292">
    <property type="term" value="P:N-acylphosphatidylethanolamine metabolic process"/>
    <property type="evidence" value="ECO:0007669"/>
    <property type="project" value="TreeGrafter"/>
</dbReference>
<feature type="domain" description="LRAT" evidence="7">
    <location>
        <begin position="131"/>
        <end position="245"/>
    </location>
</feature>
<feature type="transmembrane region" description="Helical" evidence="6">
    <location>
        <begin position="249"/>
        <end position="270"/>
    </location>
</feature>
<evidence type="ECO:0000256" key="3">
    <source>
        <dbReference type="ARBA" id="ARBA00022801"/>
    </source>
</evidence>
<reference evidence="8 9" key="1">
    <citation type="journal article" date="2021" name="Sci. Rep.">
        <title>Chromosome anchoring in Senegalese sole (Solea senegalensis) reveals sex-associated markers and genome rearrangements in flatfish.</title>
        <authorList>
            <person name="Guerrero-Cozar I."/>
            <person name="Gomez-Garrido J."/>
            <person name="Berbel C."/>
            <person name="Martinez-Blanch J.F."/>
            <person name="Alioto T."/>
            <person name="Claros M.G."/>
            <person name="Gagnaire P.A."/>
            <person name="Manchado M."/>
        </authorList>
    </citation>
    <scope>NUCLEOTIDE SEQUENCE [LARGE SCALE GENOMIC DNA]</scope>
    <source>
        <strain evidence="8">Sse05_10M</strain>
    </source>
</reference>
<comment type="caution">
    <text evidence="8">The sequence shown here is derived from an EMBL/GenBank/DDBJ whole genome shotgun (WGS) entry which is preliminary data.</text>
</comment>
<feature type="compositionally biased region" description="Polar residues" evidence="5">
    <location>
        <begin position="158"/>
        <end position="174"/>
    </location>
</feature>
<keyword evidence="6" id="KW-0812">Transmembrane</keyword>
<evidence type="ECO:0000256" key="5">
    <source>
        <dbReference type="SAM" id="MobiDB-lite"/>
    </source>
</evidence>
<keyword evidence="3" id="KW-0378">Hydrolase</keyword>
<proteinExistence type="inferred from homology"/>
<dbReference type="PANTHER" id="PTHR13943">
    <property type="entry name" value="HRAS-LIKE SUPPRESSOR - RELATED"/>
    <property type="match status" value="1"/>
</dbReference>
<dbReference type="GO" id="GO:0016410">
    <property type="term" value="F:N-acyltransferase activity"/>
    <property type="evidence" value="ECO:0007669"/>
    <property type="project" value="TreeGrafter"/>
</dbReference>
<dbReference type="InterPro" id="IPR051496">
    <property type="entry name" value="H-rev107_PLA/AT"/>
</dbReference>
<gene>
    <name evidence="8" type="ORF">JOB18_003503</name>
</gene>
<accession>A0AAV6RW10</accession>
<evidence type="ECO:0000256" key="4">
    <source>
        <dbReference type="ARBA" id="ARBA00023098"/>
    </source>
</evidence>